<dbReference type="RefSeq" id="WP_185670632.1">
    <property type="nucleotide sequence ID" value="NZ_JACJVP010000030.1"/>
</dbReference>
<reference evidence="16 17" key="1">
    <citation type="submission" date="2020-08" db="EMBL/GenBank/DDBJ databases">
        <title>Cohnella phylogeny.</title>
        <authorList>
            <person name="Dunlap C."/>
        </authorList>
    </citation>
    <scope>NUCLEOTIDE SEQUENCE [LARGE SCALE GENOMIC DNA]</scope>
    <source>
        <strain evidence="16 17">DSM 28246</strain>
    </source>
</reference>
<evidence type="ECO:0000256" key="12">
    <source>
        <dbReference type="ARBA" id="ARBA00031899"/>
    </source>
</evidence>
<feature type="transmembrane region" description="Helical" evidence="14">
    <location>
        <begin position="417"/>
        <end position="437"/>
    </location>
</feature>
<dbReference type="PANTHER" id="PTHR34697:SF2">
    <property type="entry name" value="PHOSPHATIDYLGLYCEROL LYSYLTRANSFERASE"/>
    <property type="match status" value="1"/>
</dbReference>
<dbReference type="AlphaFoldDB" id="A0A7X0RSB8"/>
<evidence type="ECO:0000256" key="14">
    <source>
        <dbReference type="RuleBase" id="RU363042"/>
    </source>
</evidence>
<evidence type="ECO:0000256" key="10">
    <source>
        <dbReference type="ARBA" id="ARBA00023136"/>
    </source>
</evidence>
<comment type="similarity">
    <text evidence="2 14">Belongs to the LPG synthase family.</text>
</comment>
<feature type="transmembrane region" description="Helical" evidence="14">
    <location>
        <begin position="348"/>
        <end position="371"/>
    </location>
</feature>
<evidence type="ECO:0000256" key="4">
    <source>
        <dbReference type="ARBA" id="ARBA00021546"/>
    </source>
</evidence>
<dbReference type="SUPFAM" id="SSF55729">
    <property type="entry name" value="Acyl-CoA N-acyltransferases (Nat)"/>
    <property type="match status" value="1"/>
</dbReference>
<evidence type="ECO:0000256" key="5">
    <source>
        <dbReference type="ARBA" id="ARBA00022475"/>
    </source>
</evidence>
<dbReference type="EC" id="2.3.2.3" evidence="3 14"/>
<dbReference type="GO" id="GO:0046677">
    <property type="term" value="P:response to antibiotic"/>
    <property type="evidence" value="ECO:0007669"/>
    <property type="project" value="UniProtKB-KW"/>
</dbReference>
<keyword evidence="11 14" id="KW-0046">Antibiotic resistance</keyword>
<comment type="subcellular location">
    <subcellularLocation>
        <location evidence="1 14">Cell membrane</location>
        <topology evidence="1 14">Multi-pass membrane protein</topology>
    </subcellularLocation>
</comment>
<sequence>MNAPLSAWFERGKRYLKILLPVLILVFLYSQTHAFLRDIRPSVALHIMGRIHLGGHLLLLGVSLFAVSIMIGYDLLLLRWNGARLPLRTVWKISWISNSFNNALGFAGFTGAGLRLMLYRKRGVSGQGLLGSVLYLSLSGLTGLSVLCLLLLGGAWKDHALLQDHSWLLIAIIGVSVYLPVFALLKVLPLLKRAVGVEGGSNARWTPAVAAIAASFAEWIAAALTFWVAARMLHLPMDFRDAAGIYTMAAVAGIASFVPGGLGSFDVVALLGLNAFGIPPARALALVLVFRMFYYFIPLSIGLALASTEWLPGKEAWSNASGQVLKPAVRRWQAIWNWPSQMAILRDFGGWALAALVFLSGALLLLSAATPGQWHRMHLLEHYITPLTMKGSHQLTVLIGLLMLVLSEGIRLQVKRAYYATLVLLLAGAVFSILKGFDYEESLFLAFVFVLLWLSKDRFRREEAPFSARKIAGWAFVTLAVTYLYLSVGRLTNDLPERFVRSKLYARYMLQDQDFLHEAVLALAITWILLTARWLLRPRLPVSPLPDSRAFARLKAFLQTHRGNFLTHLLFLGDKSFLWTADGRAMLAYGATRKTLVALGDPIGEPAAIRDAIRTFREYADRYASTAAFYQVKAEYLPIYHEFGYRFFKLGEEAVVNLAQFGLTGRSKADLRAACNRFEREGYRFEMIEAPFPQLFLLELREVSDEWLGDRAEKGFSLGTFRESYLELAPIAVLKDQEGRTAAFASLMPVYDGGKSVSVDLMRYRKGLRSGVMDVLFVHLLQWAKASGYERFNLGMAPLASVGESEYSYRGERIARLIFLKGNHFYSFQGLRRFKEKFDPVWEPRYLAYPKNAPLAKIMYGVTRIVSRSLPRNGK</sequence>
<evidence type="ECO:0000259" key="15">
    <source>
        <dbReference type="Pfam" id="PF09924"/>
    </source>
</evidence>
<evidence type="ECO:0000256" key="11">
    <source>
        <dbReference type="ARBA" id="ARBA00023251"/>
    </source>
</evidence>
<dbReference type="InterPro" id="IPR022791">
    <property type="entry name" value="L-PG_synthase/AglD"/>
</dbReference>
<evidence type="ECO:0000256" key="9">
    <source>
        <dbReference type="ARBA" id="ARBA00023098"/>
    </source>
</evidence>
<dbReference type="PANTHER" id="PTHR34697">
    <property type="entry name" value="PHOSPHATIDYLGLYCEROL LYSYLTRANSFERASE"/>
    <property type="match status" value="1"/>
</dbReference>
<dbReference type="InterPro" id="IPR016181">
    <property type="entry name" value="Acyl_CoA_acyltransferase"/>
</dbReference>
<dbReference type="NCBIfam" id="NF033480">
    <property type="entry name" value="bifunc_MprF"/>
    <property type="match status" value="1"/>
</dbReference>
<dbReference type="InterPro" id="IPR024320">
    <property type="entry name" value="LPG_synthase_C"/>
</dbReference>
<evidence type="ECO:0000256" key="8">
    <source>
        <dbReference type="ARBA" id="ARBA00022989"/>
    </source>
</evidence>
<dbReference type="GO" id="GO:0050071">
    <property type="term" value="F:phosphatidylglycerol lysyltransferase activity"/>
    <property type="evidence" value="ECO:0007669"/>
    <property type="project" value="UniProtKB-EC"/>
</dbReference>
<feature type="transmembrane region" description="Helical" evidence="14">
    <location>
        <begin position="167"/>
        <end position="188"/>
    </location>
</feature>
<evidence type="ECO:0000256" key="3">
    <source>
        <dbReference type="ARBA" id="ARBA00012014"/>
    </source>
</evidence>
<dbReference type="GO" id="GO:0055091">
    <property type="term" value="P:phospholipid homeostasis"/>
    <property type="evidence" value="ECO:0007669"/>
    <property type="project" value="TreeGrafter"/>
</dbReference>
<dbReference type="Pfam" id="PF09924">
    <property type="entry name" value="LPG_synthase_C"/>
    <property type="match status" value="1"/>
</dbReference>
<evidence type="ECO:0000256" key="7">
    <source>
        <dbReference type="ARBA" id="ARBA00022692"/>
    </source>
</evidence>
<dbReference type="InterPro" id="IPR051211">
    <property type="entry name" value="PG_lysyltransferase"/>
</dbReference>
<keyword evidence="8 14" id="KW-1133">Transmembrane helix</keyword>
<feature type="transmembrane region" description="Helical" evidence="14">
    <location>
        <begin position="208"/>
        <end position="230"/>
    </location>
</feature>
<feature type="transmembrane region" description="Helical" evidence="14">
    <location>
        <begin position="515"/>
        <end position="536"/>
    </location>
</feature>
<feature type="transmembrane region" description="Helical" evidence="14">
    <location>
        <begin position="242"/>
        <end position="263"/>
    </location>
</feature>
<keyword evidence="6 14" id="KW-0808">Transferase</keyword>
<feature type="transmembrane region" description="Helical" evidence="14">
    <location>
        <begin position="391"/>
        <end position="410"/>
    </location>
</feature>
<evidence type="ECO:0000256" key="1">
    <source>
        <dbReference type="ARBA" id="ARBA00004651"/>
    </source>
</evidence>
<feature type="domain" description="Phosphatidylglycerol lysyltransferase C-terminal" evidence="15">
    <location>
        <begin position="558"/>
        <end position="849"/>
    </location>
</feature>
<evidence type="ECO:0000256" key="13">
    <source>
        <dbReference type="ARBA" id="ARBA00047540"/>
    </source>
</evidence>
<comment type="function">
    <text evidence="14">Catalyzes the transfer of a lysyl group from L-lysyl-tRNA(Lys) to membrane-bound phosphatidylglycerol (PG), which produces lysylphosphatidylglycerol (LPG), a major component of the bacterial membrane with a positive net charge. LPG synthesis contributes to bacterial virulence as it is involved in the resistance mechanism against cationic antimicrobial peptides (CAMP) produces by the host's immune system (defensins, cathelicidins) and by the competing microorganisms.</text>
</comment>
<dbReference type="Proteomes" id="UP000547209">
    <property type="component" value="Unassembled WGS sequence"/>
</dbReference>
<evidence type="ECO:0000313" key="17">
    <source>
        <dbReference type="Proteomes" id="UP000547209"/>
    </source>
</evidence>
<evidence type="ECO:0000256" key="2">
    <source>
        <dbReference type="ARBA" id="ARBA00008627"/>
    </source>
</evidence>
<keyword evidence="5" id="KW-1003">Cell membrane</keyword>
<comment type="caution">
    <text evidence="16">The sequence shown here is derived from an EMBL/GenBank/DDBJ whole genome shotgun (WGS) entry which is preliminary data.</text>
</comment>
<feature type="transmembrane region" description="Helical" evidence="14">
    <location>
        <begin position="471"/>
        <end position="488"/>
    </location>
</feature>
<feature type="transmembrane region" description="Helical" evidence="14">
    <location>
        <begin position="99"/>
        <end position="118"/>
    </location>
</feature>
<organism evidence="16 17">
    <name type="scientific">Cohnella nanjingensis</name>
    <dbReference type="NCBI Taxonomy" id="1387779"/>
    <lineage>
        <taxon>Bacteria</taxon>
        <taxon>Bacillati</taxon>
        <taxon>Bacillota</taxon>
        <taxon>Bacilli</taxon>
        <taxon>Bacillales</taxon>
        <taxon>Paenibacillaceae</taxon>
        <taxon>Cohnella</taxon>
    </lineage>
</organism>
<evidence type="ECO:0000313" key="16">
    <source>
        <dbReference type="EMBL" id="MBB6672783.1"/>
    </source>
</evidence>
<evidence type="ECO:0000256" key="6">
    <source>
        <dbReference type="ARBA" id="ARBA00022679"/>
    </source>
</evidence>
<keyword evidence="17" id="KW-1185">Reference proteome</keyword>
<proteinExistence type="inferred from homology"/>
<feature type="transmembrane region" description="Helical" evidence="14">
    <location>
        <begin position="58"/>
        <end position="78"/>
    </location>
</feature>
<keyword evidence="7 14" id="KW-0812">Transmembrane</keyword>
<feature type="transmembrane region" description="Helical" evidence="14">
    <location>
        <begin position="283"/>
        <end position="306"/>
    </location>
</feature>
<name>A0A7X0RSB8_9BACL</name>
<feature type="transmembrane region" description="Helical" evidence="14">
    <location>
        <begin position="133"/>
        <end position="155"/>
    </location>
</feature>
<keyword evidence="10 14" id="KW-0472">Membrane</keyword>
<gene>
    <name evidence="14 16" type="primary">mprF</name>
    <name evidence="16" type="ORF">H7C19_19050</name>
</gene>
<dbReference type="Pfam" id="PF03706">
    <property type="entry name" value="LPG_synthase_TM"/>
    <property type="match status" value="1"/>
</dbReference>
<keyword evidence="9 14" id="KW-0443">Lipid metabolism</keyword>
<dbReference type="GO" id="GO:0006629">
    <property type="term" value="P:lipid metabolic process"/>
    <property type="evidence" value="ECO:0007669"/>
    <property type="project" value="UniProtKB-KW"/>
</dbReference>
<comment type="catalytic activity">
    <reaction evidence="13 14">
        <text>L-lysyl-tRNA(Lys) + a 1,2-diacyl-sn-glycero-3-phospho-(1'-sn-glycerol) = a 1,2-diacyl-sn-glycero-3-phospho-1'-(3'-O-L-lysyl)-sn-glycerol + tRNA(Lys)</text>
        <dbReference type="Rhea" id="RHEA:10668"/>
        <dbReference type="Rhea" id="RHEA-COMP:9696"/>
        <dbReference type="Rhea" id="RHEA-COMP:9697"/>
        <dbReference type="ChEBI" id="CHEBI:64716"/>
        <dbReference type="ChEBI" id="CHEBI:75792"/>
        <dbReference type="ChEBI" id="CHEBI:78442"/>
        <dbReference type="ChEBI" id="CHEBI:78529"/>
        <dbReference type="EC" id="2.3.2.3"/>
    </reaction>
</comment>
<accession>A0A7X0RSB8</accession>
<dbReference type="GO" id="GO:0005886">
    <property type="term" value="C:plasma membrane"/>
    <property type="evidence" value="ECO:0007669"/>
    <property type="project" value="UniProtKB-SubCell"/>
</dbReference>
<dbReference type="EMBL" id="JACJVP010000030">
    <property type="protein sequence ID" value="MBB6672783.1"/>
    <property type="molecule type" value="Genomic_DNA"/>
</dbReference>
<protein>
    <recommendedName>
        <fullName evidence="4 14">Phosphatidylglycerol lysyltransferase</fullName>
        <ecNumber evidence="3 14">2.3.2.3</ecNumber>
    </recommendedName>
    <alternativeName>
        <fullName evidence="12 14">Lysylphosphatidylglycerol synthase</fullName>
    </alternativeName>
</protein>